<gene>
    <name evidence="1" type="ORF">MLD38_016937</name>
</gene>
<sequence length="220" mass="23249">MMSPRIAVLLYLGILSPLFVPASVVTASTIASFLSPILSPIAGDICKEVVCGKGSCRASINSTALYECVCDPGWKQAVSDDAVLRFLPCVIPNCTLDNSCLKAQSPAQDKSANDTNQPFHSPCRWVDCGGGTCNETSPFSYGCICEAGYANLLNVSAFPCFQQCQLGLNCRNLGISVSNASSSPSIANNSDTNQGSLITQGGRTWWPSIIAFSFLALLCL</sequence>
<protein>
    <submittedName>
        <fullName evidence="1">Uncharacterized protein</fullName>
    </submittedName>
</protein>
<accession>A0ACB9QPL2</accession>
<dbReference type="Proteomes" id="UP001057402">
    <property type="component" value="Chromosome 5"/>
</dbReference>
<dbReference type="EMBL" id="CM042884">
    <property type="protein sequence ID" value="KAI4368375.1"/>
    <property type="molecule type" value="Genomic_DNA"/>
</dbReference>
<proteinExistence type="predicted"/>
<keyword evidence="2" id="KW-1185">Reference proteome</keyword>
<comment type="caution">
    <text evidence="1">The sequence shown here is derived from an EMBL/GenBank/DDBJ whole genome shotgun (WGS) entry which is preliminary data.</text>
</comment>
<reference evidence="2" key="1">
    <citation type="journal article" date="2023" name="Front. Plant Sci.">
        <title>Chromosomal-level genome assembly of Melastoma candidum provides insights into trichome evolution.</title>
        <authorList>
            <person name="Zhong Y."/>
            <person name="Wu W."/>
            <person name="Sun C."/>
            <person name="Zou P."/>
            <person name="Liu Y."/>
            <person name="Dai S."/>
            <person name="Zhou R."/>
        </authorList>
    </citation>
    <scope>NUCLEOTIDE SEQUENCE [LARGE SCALE GENOMIC DNA]</scope>
</reference>
<evidence type="ECO:0000313" key="2">
    <source>
        <dbReference type="Proteomes" id="UP001057402"/>
    </source>
</evidence>
<evidence type="ECO:0000313" key="1">
    <source>
        <dbReference type="EMBL" id="KAI4368375.1"/>
    </source>
</evidence>
<name>A0ACB9QPL2_9MYRT</name>
<organism evidence="1 2">
    <name type="scientific">Melastoma candidum</name>
    <dbReference type="NCBI Taxonomy" id="119954"/>
    <lineage>
        <taxon>Eukaryota</taxon>
        <taxon>Viridiplantae</taxon>
        <taxon>Streptophyta</taxon>
        <taxon>Embryophyta</taxon>
        <taxon>Tracheophyta</taxon>
        <taxon>Spermatophyta</taxon>
        <taxon>Magnoliopsida</taxon>
        <taxon>eudicotyledons</taxon>
        <taxon>Gunneridae</taxon>
        <taxon>Pentapetalae</taxon>
        <taxon>rosids</taxon>
        <taxon>malvids</taxon>
        <taxon>Myrtales</taxon>
        <taxon>Melastomataceae</taxon>
        <taxon>Melastomatoideae</taxon>
        <taxon>Melastomateae</taxon>
        <taxon>Melastoma</taxon>
    </lineage>
</organism>